<keyword evidence="10" id="KW-1185">Reference proteome</keyword>
<comment type="subcellular location">
    <subcellularLocation>
        <location evidence="1 7">Cell membrane</location>
        <topology evidence="1 7">Multi-pass membrane protein</topology>
    </subcellularLocation>
</comment>
<gene>
    <name evidence="9" type="ORF">BU204_00380</name>
</gene>
<comment type="similarity">
    <text evidence="7">Belongs to the drug/metabolite transporter (DMT) superfamily. Small multidrug resistance (SMR) (TC 2.A.7.1) family.</text>
</comment>
<dbReference type="Gene3D" id="1.10.3730.20">
    <property type="match status" value="1"/>
</dbReference>
<keyword evidence="3" id="KW-1003">Cell membrane</keyword>
<name>A0A1Q8CYI9_9PSEU</name>
<dbReference type="Pfam" id="PF00893">
    <property type="entry name" value="Multi_Drug_Res"/>
    <property type="match status" value="1"/>
</dbReference>
<dbReference type="InterPro" id="IPR045324">
    <property type="entry name" value="Small_multidrug_res"/>
</dbReference>
<evidence type="ECO:0000256" key="3">
    <source>
        <dbReference type="ARBA" id="ARBA00022475"/>
    </source>
</evidence>
<keyword evidence="4 7" id="KW-0812">Transmembrane</keyword>
<evidence type="ECO:0000256" key="6">
    <source>
        <dbReference type="ARBA" id="ARBA00023136"/>
    </source>
</evidence>
<dbReference type="InterPro" id="IPR000390">
    <property type="entry name" value="Small_drug/metabolite_transptr"/>
</dbReference>
<evidence type="ECO:0000256" key="7">
    <source>
        <dbReference type="RuleBase" id="RU003942"/>
    </source>
</evidence>
<evidence type="ECO:0000256" key="2">
    <source>
        <dbReference type="ARBA" id="ARBA00022448"/>
    </source>
</evidence>
<dbReference type="EMBL" id="MSIE01000001">
    <property type="protein sequence ID" value="OLF19420.1"/>
    <property type="molecule type" value="Genomic_DNA"/>
</dbReference>
<reference evidence="9 10" key="1">
    <citation type="submission" date="2016-12" db="EMBL/GenBank/DDBJ databases">
        <title>The draft genome sequence of Actinophytocola sp. 11-183.</title>
        <authorList>
            <person name="Wang W."/>
            <person name="Yuan L."/>
        </authorList>
    </citation>
    <scope>NUCLEOTIDE SEQUENCE [LARGE SCALE GENOMIC DNA]</scope>
    <source>
        <strain evidence="9 10">11-183</strain>
    </source>
</reference>
<feature type="transmembrane region" description="Helical" evidence="8">
    <location>
        <begin position="36"/>
        <end position="57"/>
    </location>
</feature>
<dbReference type="GO" id="GO:0022857">
    <property type="term" value="F:transmembrane transporter activity"/>
    <property type="evidence" value="ECO:0007669"/>
    <property type="project" value="InterPro"/>
</dbReference>
<dbReference type="Proteomes" id="UP000185596">
    <property type="component" value="Unassembled WGS sequence"/>
</dbReference>
<evidence type="ECO:0000256" key="5">
    <source>
        <dbReference type="ARBA" id="ARBA00022989"/>
    </source>
</evidence>
<evidence type="ECO:0000313" key="9">
    <source>
        <dbReference type="EMBL" id="OLF19420.1"/>
    </source>
</evidence>
<dbReference type="STRING" id="1912961.BU204_00380"/>
<evidence type="ECO:0000256" key="8">
    <source>
        <dbReference type="SAM" id="Phobius"/>
    </source>
</evidence>
<keyword evidence="2" id="KW-0813">Transport</keyword>
<dbReference type="GO" id="GO:0005886">
    <property type="term" value="C:plasma membrane"/>
    <property type="evidence" value="ECO:0007669"/>
    <property type="project" value="UniProtKB-SubCell"/>
</dbReference>
<dbReference type="InterPro" id="IPR037185">
    <property type="entry name" value="EmrE-like"/>
</dbReference>
<feature type="transmembrane region" description="Helical" evidence="8">
    <location>
        <begin position="64"/>
        <end position="85"/>
    </location>
</feature>
<dbReference type="SUPFAM" id="SSF103481">
    <property type="entry name" value="Multidrug resistance efflux transporter EmrE"/>
    <property type="match status" value="1"/>
</dbReference>
<dbReference type="PANTHER" id="PTHR30561:SF1">
    <property type="entry name" value="MULTIDRUG TRANSPORTER EMRE"/>
    <property type="match status" value="1"/>
</dbReference>
<dbReference type="AlphaFoldDB" id="A0A1Q8CYI9"/>
<sequence>MYRTEGPVGYVFLLVAITLEVAATSLLKATEGFTRLWPTLGCLAGYAGAFAMLALVVREVPVGVAYAMWSGIGTAAIVAIGVLFLDESIDLTKVVGLLLVIGGVVTLNLGGAAR</sequence>
<comment type="caution">
    <text evidence="9">The sequence shown here is derived from an EMBL/GenBank/DDBJ whole genome shotgun (WGS) entry which is preliminary data.</text>
</comment>
<organism evidence="9 10">
    <name type="scientific">Actinophytocola xanthii</name>
    <dbReference type="NCBI Taxonomy" id="1912961"/>
    <lineage>
        <taxon>Bacteria</taxon>
        <taxon>Bacillati</taxon>
        <taxon>Actinomycetota</taxon>
        <taxon>Actinomycetes</taxon>
        <taxon>Pseudonocardiales</taxon>
        <taxon>Pseudonocardiaceae</taxon>
    </lineage>
</organism>
<proteinExistence type="inferred from homology"/>
<evidence type="ECO:0000256" key="4">
    <source>
        <dbReference type="ARBA" id="ARBA00022692"/>
    </source>
</evidence>
<keyword evidence="6 8" id="KW-0472">Membrane</keyword>
<feature type="transmembrane region" description="Helical" evidence="8">
    <location>
        <begin position="7"/>
        <end position="30"/>
    </location>
</feature>
<evidence type="ECO:0000256" key="1">
    <source>
        <dbReference type="ARBA" id="ARBA00004651"/>
    </source>
</evidence>
<protein>
    <submittedName>
        <fullName evidence="9">Ligand-binding protein SH3</fullName>
    </submittedName>
</protein>
<accession>A0A1Q8CYI9</accession>
<feature type="transmembrane region" description="Helical" evidence="8">
    <location>
        <begin position="91"/>
        <end position="110"/>
    </location>
</feature>
<evidence type="ECO:0000313" key="10">
    <source>
        <dbReference type="Proteomes" id="UP000185596"/>
    </source>
</evidence>
<dbReference type="FunFam" id="1.10.3730.20:FF:000001">
    <property type="entry name" value="Quaternary ammonium compound resistance transporter SugE"/>
    <property type="match status" value="1"/>
</dbReference>
<dbReference type="PANTHER" id="PTHR30561">
    <property type="entry name" value="SMR FAMILY PROTON-DEPENDENT DRUG EFFLUX TRANSPORTER SUGE"/>
    <property type="match status" value="1"/>
</dbReference>
<keyword evidence="5 8" id="KW-1133">Transmembrane helix</keyword>